<proteinExistence type="predicted"/>
<protein>
    <submittedName>
        <fullName evidence="2">TOMM leader peptide-binding protein</fullName>
    </submittedName>
</protein>
<dbReference type="PANTHER" id="PTHR37809">
    <property type="entry name" value="RIBOSOMAL PROTEIN S12 METHYLTHIOTRANSFERASE ACCESSORY FACTOR YCAO"/>
    <property type="match status" value="1"/>
</dbReference>
<dbReference type="Gene3D" id="3.30.1330.230">
    <property type="match status" value="1"/>
</dbReference>
<dbReference type="Gene3D" id="3.30.40.250">
    <property type="match status" value="1"/>
</dbReference>
<feature type="domain" description="YcaO" evidence="1">
    <location>
        <begin position="264"/>
        <end position="653"/>
    </location>
</feature>
<dbReference type="Proteomes" id="UP001596500">
    <property type="component" value="Unassembled WGS sequence"/>
</dbReference>
<dbReference type="PANTHER" id="PTHR37809:SF1">
    <property type="entry name" value="RIBOSOMAL PROTEIN S12 METHYLTHIOTRANSFERASE ACCESSORY FACTOR YCAO"/>
    <property type="match status" value="1"/>
</dbReference>
<gene>
    <name evidence="2" type="ORF">ACFQNG_10485</name>
</gene>
<evidence type="ECO:0000313" key="2">
    <source>
        <dbReference type="EMBL" id="MFC7441574.1"/>
    </source>
</evidence>
<dbReference type="PROSITE" id="PS51664">
    <property type="entry name" value="YCAO"/>
    <property type="match status" value="1"/>
</dbReference>
<dbReference type="Gene3D" id="3.30.160.660">
    <property type="match status" value="1"/>
</dbReference>
<dbReference type="InterPro" id="IPR022291">
    <property type="entry name" value="Bacteriocin_synth_cyclodeHase"/>
</dbReference>
<dbReference type="Gene3D" id="3.40.50.720">
    <property type="entry name" value="NAD(P)-binding Rossmann-like Domain"/>
    <property type="match status" value="1"/>
</dbReference>
<dbReference type="EMBL" id="JBHTBW010000028">
    <property type="protein sequence ID" value="MFC7441574.1"/>
    <property type="molecule type" value="Genomic_DNA"/>
</dbReference>
<accession>A0ABW2RKL7</accession>
<name>A0ABW2RKL7_9BACL</name>
<evidence type="ECO:0000259" key="1">
    <source>
        <dbReference type="PROSITE" id="PS51664"/>
    </source>
</evidence>
<reference evidence="3" key="1">
    <citation type="journal article" date="2019" name="Int. J. Syst. Evol. Microbiol.">
        <title>The Global Catalogue of Microorganisms (GCM) 10K type strain sequencing project: providing services to taxonomists for standard genome sequencing and annotation.</title>
        <authorList>
            <consortium name="The Broad Institute Genomics Platform"/>
            <consortium name="The Broad Institute Genome Sequencing Center for Infectious Disease"/>
            <person name="Wu L."/>
            <person name="Ma J."/>
        </authorList>
    </citation>
    <scope>NUCLEOTIDE SEQUENCE [LARGE SCALE GENOMIC DNA]</scope>
    <source>
        <strain evidence="3">CGMCC 1.12942</strain>
    </source>
</reference>
<sequence>MSAVVAVVGEGLLADFVCGELSAQFHVVCQTDLEAGVPEAADLVLVLHDAWHPSVHHKAEEVLQPTGIPWLRGFVSFGEGVVGPLVRPGTPGCSQCADWRRLMGGRDRKEMLELQQRLAEHGGMPRDAWASRTGLLQVAHLIVAEAQRVLQGRRAHLEERVFFINLKTLKSTRHFFLPDPLCRVCGRLPNDSPTAARITLSPSLKISADSYRCRPMDDLKEVLVKDYLDYRTGLLNGKMRDLVSPFAAVSVNLPLFTGDEGSAGRTHSYAESELTAILESLERYCGLAPRGKLTVVHDSYRNLADQALNPIKVGVHAKEQYAQPLFPFKEFDPDRPIDWVWGYSFLEERPILVPKLLAYYSLVCGDSLVCEDGFVYETSNGCALGGSLEEAIFYGILEVVERDSFLMTWYAQLPLPRLDPYSADDQELRLMIDRIKAVAGYDLHLFNSTMENGIPSVWALAKNRKHKGVNLICAAGAHLDPVRAVKSAIHELAGMMLTLDEKFEANQEKYVRMFHDPFLVLQMEDHSMLYSLPQAEERLQFLLDENRPLRTFDEEFKRKGRHADLTDDLKDILQVFRRLNLEVIVVDQTTPEMMRNGLHCVKVLIPGMLPMTFGHHLTRVTGLKRVLRVPVELGYAKQPLTLEQLNPHPHPFP</sequence>
<evidence type="ECO:0000313" key="3">
    <source>
        <dbReference type="Proteomes" id="UP001596500"/>
    </source>
</evidence>
<organism evidence="2 3">
    <name type="scientific">Laceyella putida</name>
    <dbReference type="NCBI Taxonomy" id="110101"/>
    <lineage>
        <taxon>Bacteria</taxon>
        <taxon>Bacillati</taxon>
        <taxon>Bacillota</taxon>
        <taxon>Bacilli</taxon>
        <taxon>Bacillales</taxon>
        <taxon>Thermoactinomycetaceae</taxon>
        <taxon>Laceyella</taxon>
    </lineage>
</organism>
<dbReference type="Pfam" id="PF02624">
    <property type="entry name" value="YcaO"/>
    <property type="match status" value="1"/>
</dbReference>
<dbReference type="NCBIfam" id="TIGR03882">
    <property type="entry name" value="cyclo_dehyd_2"/>
    <property type="match status" value="1"/>
</dbReference>
<keyword evidence="3" id="KW-1185">Reference proteome</keyword>
<dbReference type="InterPro" id="IPR003776">
    <property type="entry name" value="YcaO-like_dom"/>
</dbReference>
<dbReference type="RefSeq" id="WP_379864874.1">
    <property type="nucleotide sequence ID" value="NZ_JBHTBW010000028.1"/>
</dbReference>
<dbReference type="InterPro" id="IPR027624">
    <property type="entry name" value="TOMM_cyclo_SagD"/>
</dbReference>
<comment type="caution">
    <text evidence="2">The sequence shown here is derived from an EMBL/GenBank/DDBJ whole genome shotgun (WGS) entry which is preliminary data.</text>
</comment>
<dbReference type="NCBIfam" id="TIGR03604">
    <property type="entry name" value="TOMM_cyclo_SagD"/>
    <property type="match status" value="1"/>
</dbReference>